<name>A0ABD3UNS0_9LAMI</name>
<proteinExistence type="inferred from homology"/>
<dbReference type="GO" id="GO:0061630">
    <property type="term" value="F:ubiquitin protein ligase activity"/>
    <property type="evidence" value="ECO:0007669"/>
    <property type="project" value="UniProtKB-EC"/>
</dbReference>
<evidence type="ECO:0000256" key="10">
    <source>
        <dbReference type="ARBA" id="ARBA00022833"/>
    </source>
</evidence>
<evidence type="ECO:0000256" key="7">
    <source>
        <dbReference type="ARBA" id="ARBA00022723"/>
    </source>
</evidence>
<evidence type="ECO:0000259" key="16">
    <source>
        <dbReference type="PROSITE" id="PS50089"/>
    </source>
</evidence>
<evidence type="ECO:0000256" key="14">
    <source>
        <dbReference type="PROSITE-ProRule" id="PRU00175"/>
    </source>
</evidence>
<evidence type="ECO:0000256" key="6">
    <source>
        <dbReference type="ARBA" id="ARBA00022692"/>
    </source>
</evidence>
<comment type="catalytic activity">
    <reaction evidence="1">
        <text>S-ubiquitinyl-[E2 ubiquitin-conjugating enzyme]-L-cysteine + [acceptor protein]-L-lysine = [E2 ubiquitin-conjugating enzyme]-L-cysteine + N(6)-ubiquitinyl-[acceptor protein]-L-lysine.</text>
        <dbReference type="EC" id="2.3.2.27"/>
    </reaction>
</comment>
<sequence>MATDLNPLHWHPKIICLLGLIFIIFLSFTYYKILHRNCATFRVINLTRNSDQRRRINEHLEEFSSHFQSRALESYIMYSLPITQIKKNKDEELQLGSRECVVCLGEFEEDDWVKVLPNCSHVFHVSCIDIWFQTHSSCPLCRSYVYNINTLRDQCSISMHSFMGSLDREDFHRERSEHYQVMRSQILHDTQESSLELVQQPPIHAWSELQCHVVSGHQFRTHVHQQPEVYGQAQFHALHVHGDTQGLLYRLAQLIALLNLIGYHSRIV</sequence>
<keyword evidence="18" id="KW-1185">Reference proteome</keyword>
<dbReference type="SMART" id="SM00184">
    <property type="entry name" value="RING"/>
    <property type="match status" value="1"/>
</dbReference>
<evidence type="ECO:0000256" key="9">
    <source>
        <dbReference type="ARBA" id="ARBA00022786"/>
    </source>
</evidence>
<protein>
    <recommendedName>
        <fullName evidence="4">RING-type E3 ubiquitin transferase</fullName>
        <ecNumber evidence="4">2.3.2.27</ecNumber>
    </recommendedName>
</protein>
<evidence type="ECO:0000313" key="17">
    <source>
        <dbReference type="EMBL" id="KAL3850710.1"/>
    </source>
</evidence>
<evidence type="ECO:0000256" key="11">
    <source>
        <dbReference type="ARBA" id="ARBA00022989"/>
    </source>
</evidence>
<dbReference type="InterPro" id="IPR001841">
    <property type="entry name" value="Znf_RING"/>
</dbReference>
<reference evidence="17 18" key="1">
    <citation type="submission" date="2024-12" db="EMBL/GenBank/DDBJ databases">
        <title>The unique morphological basis and parallel evolutionary history of personate flowers in Penstemon.</title>
        <authorList>
            <person name="Depatie T.H."/>
            <person name="Wessinger C.A."/>
        </authorList>
    </citation>
    <scope>NUCLEOTIDE SEQUENCE [LARGE SCALE GENOMIC DNA]</scope>
    <source>
        <strain evidence="17">WTNN_2</strain>
        <tissue evidence="17">Leaf</tissue>
    </source>
</reference>
<evidence type="ECO:0000256" key="5">
    <source>
        <dbReference type="ARBA" id="ARBA00022679"/>
    </source>
</evidence>
<comment type="subcellular location">
    <subcellularLocation>
        <location evidence="2">Membrane</location>
        <topology evidence="2">Single-pass membrane protein</topology>
    </subcellularLocation>
</comment>
<evidence type="ECO:0000256" key="4">
    <source>
        <dbReference type="ARBA" id="ARBA00012483"/>
    </source>
</evidence>
<keyword evidence="7" id="KW-0479">Metal-binding</keyword>
<comment type="caution">
    <text evidence="17">The sequence shown here is derived from an EMBL/GenBank/DDBJ whole genome shotgun (WGS) entry which is preliminary data.</text>
</comment>
<keyword evidence="8 14" id="KW-0863">Zinc-finger</keyword>
<keyword evidence="10" id="KW-0862">Zinc</keyword>
<keyword evidence="11 15" id="KW-1133">Transmembrane helix</keyword>
<evidence type="ECO:0000313" key="18">
    <source>
        <dbReference type="Proteomes" id="UP001634393"/>
    </source>
</evidence>
<dbReference type="Proteomes" id="UP001634393">
    <property type="component" value="Unassembled WGS sequence"/>
</dbReference>
<evidence type="ECO:0000256" key="3">
    <source>
        <dbReference type="ARBA" id="ARBA00004906"/>
    </source>
</evidence>
<feature type="domain" description="RING-type" evidence="16">
    <location>
        <begin position="100"/>
        <end position="142"/>
    </location>
</feature>
<dbReference type="GO" id="GO:0016020">
    <property type="term" value="C:membrane"/>
    <property type="evidence" value="ECO:0007669"/>
    <property type="project" value="UniProtKB-SubCell"/>
</dbReference>
<dbReference type="Gene3D" id="3.30.40.10">
    <property type="entry name" value="Zinc/RING finger domain, C3HC4 (zinc finger)"/>
    <property type="match status" value="1"/>
</dbReference>
<organism evidence="17 18">
    <name type="scientific">Penstemon smallii</name>
    <dbReference type="NCBI Taxonomy" id="265156"/>
    <lineage>
        <taxon>Eukaryota</taxon>
        <taxon>Viridiplantae</taxon>
        <taxon>Streptophyta</taxon>
        <taxon>Embryophyta</taxon>
        <taxon>Tracheophyta</taxon>
        <taxon>Spermatophyta</taxon>
        <taxon>Magnoliopsida</taxon>
        <taxon>eudicotyledons</taxon>
        <taxon>Gunneridae</taxon>
        <taxon>Pentapetalae</taxon>
        <taxon>asterids</taxon>
        <taxon>lamiids</taxon>
        <taxon>Lamiales</taxon>
        <taxon>Plantaginaceae</taxon>
        <taxon>Cheloneae</taxon>
        <taxon>Penstemon</taxon>
    </lineage>
</organism>
<comment type="similarity">
    <text evidence="13">Belongs to the RING-type zinc finger family. ATL subfamily.</text>
</comment>
<dbReference type="InterPro" id="IPR013083">
    <property type="entry name" value="Znf_RING/FYVE/PHD"/>
</dbReference>
<evidence type="ECO:0000256" key="2">
    <source>
        <dbReference type="ARBA" id="ARBA00004167"/>
    </source>
</evidence>
<evidence type="ECO:0000256" key="12">
    <source>
        <dbReference type="ARBA" id="ARBA00023136"/>
    </source>
</evidence>
<dbReference type="CDD" id="cd16461">
    <property type="entry name" value="RING-H2_EL5-like"/>
    <property type="match status" value="1"/>
</dbReference>
<dbReference type="PANTHER" id="PTHR46913:SF1">
    <property type="entry name" value="RING-H2 FINGER PROTEIN ATL16"/>
    <property type="match status" value="1"/>
</dbReference>
<evidence type="ECO:0000256" key="1">
    <source>
        <dbReference type="ARBA" id="ARBA00000900"/>
    </source>
</evidence>
<dbReference type="Pfam" id="PF13639">
    <property type="entry name" value="zf-RING_2"/>
    <property type="match status" value="1"/>
</dbReference>
<dbReference type="GO" id="GO:0008270">
    <property type="term" value="F:zinc ion binding"/>
    <property type="evidence" value="ECO:0007669"/>
    <property type="project" value="UniProtKB-KW"/>
</dbReference>
<keyword evidence="9" id="KW-0833">Ubl conjugation pathway</keyword>
<keyword evidence="5" id="KW-0808">Transferase</keyword>
<evidence type="ECO:0000256" key="13">
    <source>
        <dbReference type="ARBA" id="ARBA00024209"/>
    </source>
</evidence>
<feature type="transmembrane region" description="Helical" evidence="15">
    <location>
        <begin position="12"/>
        <end position="31"/>
    </location>
</feature>
<dbReference type="SUPFAM" id="SSF57850">
    <property type="entry name" value="RING/U-box"/>
    <property type="match status" value="1"/>
</dbReference>
<dbReference type="AlphaFoldDB" id="A0ABD3UNS0"/>
<keyword evidence="6 15" id="KW-0812">Transmembrane</keyword>
<dbReference type="PROSITE" id="PS50089">
    <property type="entry name" value="ZF_RING_2"/>
    <property type="match status" value="1"/>
</dbReference>
<dbReference type="PANTHER" id="PTHR46913">
    <property type="entry name" value="RING-H2 FINGER PROTEIN ATL16"/>
    <property type="match status" value="1"/>
</dbReference>
<dbReference type="InterPro" id="IPR044600">
    <property type="entry name" value="ATL1/ATL16-like"/>
</dbReference>
<keyword evidence="12 15" id="KW-0472">Membrane</keyword>
<evidence type="ECO:0000256" key="15">
    <source>
        <dbReference type="SAM" id="Phobius"/>
    </source>
</evidence>
<accession>A0ABD3UNS0</accession>
<comment type="pathway">
    <text evidence="3">Protein modification; protein ubiquitination.</text>
</comment>
<evidence type="ECO:0000256" key="8">
    <source>
        <dbReference type="ARBA" id="ARBA00022771"/>
    </source>
</evidence>
<dbReference type="EMBL" id="JBJXBP010000001">
    <property type="protein sequence ID" value="KAL3850710.1"/>
    <property type="molecule type" value="Genomic_DNA"/>
</dbReference>
<dbReference type="EC" id="2.3.2.27" evidence="4"/>
<gene>
    <name evidence="17" type="ORF">ACJIZ3_012592</name>
</gene>